<feature type="compositionally biased region" description="Polar residues" evidence="1">
    <location>
        <begin position="930"/>
        <end position="949"/>
    </location>
</feature>
<dbReference type="InterPro" id="IPR015671">
    <property type="entry name" value="GSCR1_dom"/>
</dbReference>
<dbReference type="PANTHER" id="PTHR15572:SF2">
    <property type="entry name" value="BRD4-INTERACTING CHROMATIN-REMODELING COMPLEX-ASSOCIATED PROTEIN-LIKE"/>
    <property type="match status" value="1"/>
</dbReference>
<protein>
    <submittedName>
        <fullName evidence="4">BICRA like chromatin remodeling complex associated protein</fullName>
    </submittedName>
</protein>
<dbReference type="Proteomes" id="UP000002279">
    <property type="component" value="Unplaced"/>
</dbReference>
<evidence type="ECO:0000313" key="5">
    <source>
        <dbReference type="Proteomes" id="UP000002279"/>
    </source>
</evidence>
<dbReference type="Bgee" id="ENSOANG00000008462">
    <property type="expression patterns" value="Expressed in heart and 7 other cell types or tissues"/>
</dbReference>
<feature type="compositionally biased region" description="Basic and acidic residues" evidence="1">
    <location>
        <begin position="952"/>
        <end position="971"/>
    </location>
</feature>
<feature type="compositionally biased region" description="Basic and acidic residues" evidence="1">
    <location>
        <begin position="985"/>
        <end position="1006"/>
    </location>
</feature>
<evidence type="ECO:0000259" key="3">
    <source>
        <dbReference type="Pfam" id="PF15249"/>
    </source>
</evidence>
<keyword evidence="2" id="KW-0732">Signal</keyword>
<dbReference type="GO" id="GO:0016514">
    <property type="term" value="C:SWI/SNF complex"/>
    <property type="evidence" value="ECO:0000318"/>
    <property type="project" value="GO_Central"/>
</dbReference>
<dbReference type="InParanoid" id="A0A6I8N184"/>
<feature type="compositionally biased region" description="Basic and acidic residues" evidence="1">
    <location>
        <begin position="1013"/>
        <end position="1036"/>
    </location>
</feature>
<feature type="region of interest" description="Disordered" evidence="1">
    <location>
        <begin position="14"/>
        <end position="63"/>
    </location>
</feature>
<feature type="compositionally biased region" description="Low complexity" evidence="1">
    <location>
        <begin position="683"/>
        <end position="694"/>
    </location>
</feature>
<feature type="domain" description="GLTSCR protein conserved" evidence="3">
    <location>
        <begin position="803"/>
        <end position="903"/>
    </location>
</feature>
<proteinExistence type="predicted"/>
<dbReference type="FunCoup" id="A0A6I8N184">
    <property type="interactions" value="1237"/>
</dbReference>
<dbReference type="AlphaFoldDB" id="A0A6I8N184"/>
<name>A0A6I8N184_ORNAN</name>
<dbReference type="Ensembl" id="ENSOANT00000051300.1">
    <property type="protein sequence ID" value="ENSOANP00000034676.1"/>
    <property type="gene ID" value="ENSOANG00000008462.3"/>
</dbReference>
<evidence type="ECO:0000256" key="1">
    <source>
        <dbReference type="SAM" id="MobiDB-lite"/>
    </source>
</evidence>
<feature type="compositionally biased region" description="Polar residues" evidence="1">
    <location>
        <begin position="638"/>
        <end position="670"/>
    </location>
</feature>
<feature type="chain" id="PRO_5026002171" evidence="2">
    <location>
        <begin position="16"/>
        <end position="1188"/>
    </location>
</feature>
<reference evidence="4" key="1">
    <citation type="submission" date="2025-08" db="UniProtKB">
        <authorList>
            <consortium name="Ensembl"/>
        </authorList>
    </citation>
    <scope>IDENTIFICATION</scope>
    <source>
        <strain evidence="4">Glennie</strain>
    </source>
</reference>
<feature type="region of interest" description="Disordered" evidence="1">
    <location>
        <begin position="923"/>
        <end position="1095"/>
    </location>
</feature>
<evidence type="ECO:0000313" key="4">
    <source>
        <dbReference type="Ensembl" id="ENSOANP00000034676.1"/>
    </source>
</evidence>
<keyword evidence="5" id="KW-1185">Reference proteome</keyword>
<feature type="region of interest" description="Disordered" evidence="1">
    <location>
        <begin position="638"/>
        <end position="768"/>
    </location>
</feature>
<dbReference type="PANTHER" id="PTHR15572">
    <property type="entry name" value="GLIOMA TUMOR SUPPRESSOR CANDIDATE REGION GENE 1"/>
    <property type="match status" value="1"/>
</dbReference>
<dbReference type="InterPro" id="IPR052438">
    <property type="entry name" value="Chromatin_remod/trans_coact"/>
</dbReference>
<reference evidence="4" key="2">
    <citation type="submission" date="2025-09" db="UniProtKB">
        <authorList>
            <consortium name="Ensembl"/>
        </authorList>
    </citation>
    <scope>IDENTIFICATION</scope>
    <source>
        <strain evidence="4">Glennie</strain>
    </source>
</reference>
<dbReference type="OMA" id="DQFHPVP"/>
<feature type="compositionally biased region" description="Polar residues" evidence="1">
    <location>
        <begin position="701"/>
        <end position="724"/>
    </location>
</feature>
<evidence type="ECO:0000256" key="2">
    <source>
        <dbReference type="SAM" id="SignalP"/>
    </source>
</evidence>
<sequence>MLVVVRLHLPSAARAAPPTNAPSYWPPASSQAIGPPPRAPPGGKGGPPSAMPIGRGGRGSRRSRRRGRALLFFFLKGQDLYPGLWVVMDDDDESCLLDLIGDPQALNYFLHGPSSKSSNDDLTNAGYSAANSNSIFANSTNAEAKSSIKGVSSQLGEGPSDGLPLSSSLQFLDDELGSSPLPDLSEDQPFDILQKSLQEANITEQTLAEEAYLDASIGSSQPFAQAPLHPPSSASFTQASNVSNFSGQTLQPIGVTHVPVVQQPVGASFASSAVGVQHGFMQPVGISVPSQQLSNSSHIGGSGQIQLIGSFGNQPSMMTINNLDGSQIILKGSGQQAPTSMSGGLLVHRQTPNGNSLFGNSTSSPVAQPVTVPFNSTNFQTSLPVHNIIIQRGLAPNSNKVPINIQPKPIQQTAYNVNNLGIQQHHVQQGIPFASASSPQSSVVSPHMSVNIVNQQNARKPAASQAVSSTGGSIVIHSPMGQPHAPQSQFLIPTGLSVNSNSVHHVQTINGQLLQAQPSPLVPSQVSAEHVMLNRNSSNMLRTNQSYSGQMLNNQNTAVQLVSGQAFTAPGSQVIVNHGSPQIVSGQMPLQQASPTVLHLSPGQTGVSQGRPGFTSMPTGQPAVANVSVPNRFTVVSSSATVHPSPGSAVQSVASGSNFTGDQLPQQSRTPVAGSGSHRLPASSSKSTSTFSSTPGAGPQQHFSFCQTQKKSLNQTPSVSTSKTPEGLRQPQITGLPSNTLPGQDSGNKVIQPSLGSAQPQQEKVVGASPVQQNVDSHTVGQKRPAAKQLTKGAFILQQLQRDQAHAVTPDKSQFRSLNDAVQRLLSYHVCQGSPPTEEDLKKVDSEFESVATQLLKRTQAMLNKYRCLLIEDAMRINPSAEMVMIDRMFNQEERASLSRDKRLALVDPDGYQADFCCSSKPPDAVSAETLGSKSEPPGSSKTLSSPHPTSKARERGKPAPADSADRDRLHIVPNHIAVSQEGSASKKPESLSRALKVDKSSRPPDVRYGSGSDEKVSGKDRGRASERAPSPDDPSKTLSGLDRVTENKPSGVASDSHSEEIQNNSLQDQTLRNSPKNEVSPTDIPNRPRPDLTLNKSLETTFKNLLELKKPGKQSDPAGSGSVDLDFPHFSPLASQENCLEKFIPDHSEGPLWSSLCISNHLLQSAHCHHRNREDGGEPTLVLFRSP</sequence>
<feature type="compositionally biased region" description="Polar residues" evidence="1">
    <location>
        <begin position="1062"/>
        <end position="1081"/>
    </location>
</feature>
<feature type="compositionally biased region" description="Polar residues" evidence="1">
    <location>
        <begin position="731"/>
        <end position="762"/>
    </location>
</feature>
<feature type="signal peptide" evidence="2">
    <location>
        <begin position="1"/>
        <end position="15"/>
    </location>
</feature>
<organism evidence="4 5">
    <name type="scientific">Ornithorhynchus anatinus</name>
    <name type="common">Duckbill platypus</name>
    <dbReference type="NCBI Taxonomy" id="9258"/>
    <lineage>
        <taxon>Eukaryota</taxon>
        <taxon>Metazoa</taxon>
        <taxon>Chordata</taxon>
        <taxon>Craniata</taxon>
        <taxon>Vertebrata</taxon>
        <taxon>Euteleostomi</taxon>
        <taxon>Mammalia</taxon>
        <taxon>Monotremata</taxon>
        <taxon>Ornithorhynchidae</taxon>
        <taxon>Ornithorhynchus</taxon>
    </lineage>
</organism>
<dbReference type="GO" id="GO:0045893">
    <property type="term" value="P:positive regulation of DNA-templated transcription"/>
    <property type="evidence" value="ECO:0000318"/>
    <property type="project" value="GO_Central"/>
</dbReference>
<dbReference type="Pfam" id="PF15249">
    <property type="entry name" value="GLTSCR1"/>
    <property type="match status" value="1"/>
</dbReference>
<gene>
    <name evidence="4" type="primary">BICRAL</name>
</gene>
<dbReference type="GeneTree" id="ENSGT00940000159766"/>
<accession>A0A6I8N184</accession>